<dbReference type="PANTHER" id="PTHR47990">
    <property type="entry name" value="2-OXOGLUTARATE (2OG) AND FE(II)-DEPENDENT OXYGENASE SUPERFAMILY PROTEIN-RELATED"/>
    <property type="match status" value="1"/>
</dbReference>
<name>A0A0C9T5L7_PLICR</name>
<feature type="compositionally biased region" description="Polar residues" evidence="2">
    <location>
        <begin position="1"/>
        <end position="15"/>
    </location>
</feature>
<dbReference type="GO" id="GO:0046872">
    <property type="term" value="F:metal ion binding"/>
    <property type="evidence" value="ECO:0007669"/>
    <property type="project" value="UniProtKB-KW"/>
</dbReference>
<gene>
    <name evidence="4" type="ORF">PLICRDRAFT_46005</name>
</gene>
<protein>
    <recommendedName>
        <fullName evidence="3">Fe2OG dioxygenase domain-containing protein</fullName>
    </recommendedName>
</protein>
<dbReference type="HOGENOM" id="CLU_010119_10_0_1"/>
<dbReference type="FunFam" id="2.60.120.330:FF:000040">
    <property type="entry name" value="Chromosome 21, whole genome shotgun sequence"/>
    <property type="match status" value="1"/>
</dbReference>
<dbReference type="EMBL" id="KN832570">
    <property type="protein sequence ID" value="KII84624.1"/>
    <property type="molecule type" value="Genomic_DNA"/>
</dbReference>
<evidence type="ECO:0000313" key="5">
    <source>
        <dbReference type="Proteomes" id="UP000053263"/>
    </source>
</evidence>
<dbReference type="InterPro" id="IPR026992">
    <property type="entry name" value="DIOX_N"/>
</dbReference>
<dbReference type="PRINTS" id="PR00682">
    <property type="entry name" value="IPNSYNTHASE"/>
</dbReference>
<reference evidence="4 5" key="1">
    <citation type="submission" date="2014-06" db="EMBL/GenBank/DDBJ databases">
        <title>Evolutionary Origins and Diversification of the Mycorrhizal Mutualists.</title>
        <authorList>
            <consortium name="DOE Joint Genome Institute"/>
            <consortium name="Mycorrhizal Genomics Consortium"/>
            <person name="Kohler A."/>
            <person name="Kuo A."/>
            <person name="Nagy L.G."/>
            <person name="Floudas D."/>
            <person name="Copeland A."/>
            <person name="Barry K.W."/>
            <person name="Cichocki N."/>
            <person name="Veneault-Fourrey C."/>
            <person name="LaButti K."/>
            <person name="Lindquist E.A."/>
            <person name="Lipzen A."/>
            <person name="Lundell T."/>
            <person name="Morin E."/>
            <person name="Murat C."/>
            <person name="Riley R."/>
            <person name="Ohm R."/>
            <person name="Sun H."/>
            <person name="Tunlid A."/>
            <person name="Henrissat B."/>
            <person name="Grigoriev I.V."/>
            <person name="Hibbett D.S."/>
            <person name="Martin F."/>
        </authorList>
    </citation>
    <scope>NUCLEOTIDE SEQUENCE [LARGE SCALE GENOMIC DNA]</scope>
    <source>
        <strain evidence="4 5">FD-325 SS-3</strain>
    </source>
</reference>
<dbReference type="InterPro" id="IPR050231">
    <property type="entry name" value="Iron_ascorbate_oxido_reductase"/>
</dbReference>
<evidence type="ECO:0000313" key="4">
    <source>
        <dbReference type="EMBL" id="KII84624.1"/>
    </source>
</evidence>
<dbReference type="Pfam" id="PF03171">
    <property type="entry name" value="2OG-FeII_Oxy"/>
    <property type="match status" value="1"/>
</dbReference>
<dbReference type="GO" id="GO:0016491">
    <property type="term" value="F:oxidoreductase activity"/>
    <property type="evidence" value="ECO:0007669"/>
    <property type="project" value="UniProtKB-KW"/>
</dbReference>
<feature type="domain" description="Fe2OG dioxygenase" evidence="3">
    <location>
        <begin position="208"/>
        <end position="316"/>
    </location>
</feature>
<dbReference type="InterPro" id="IPR027443">
    <property type="entry name" value="IPNS-like_sf"/>
</dbReference>
<keyword evidence="5" id="KW-1185">Reference proteome</keyword>
<dbReference type="InterPro" id="IPR005123">
    <property type="entry name" value="Oxoglu/Fe-dep_dioxygenase_dom"/>
</dbReference>
<accession>A0A0C9T5L7</accession>
<evidence type="ECO:0000259" key="3">
    <source>
        <dbReference type="PROSITE" id="PS51471"/>
    </source>
</evidence>
<evidence type="ECO:0000256" key="2">
    <source>
        <dbReference type="SAM" id="MobiDB-lite"/>
    </source>
</evidence>
<sequence>MSPVATTPRSTSPVSRASVKPRTVPGPYSSIPETTADLEWAELVSLDLSTFENPGGKEALAQQLKYAVHNVGFFYVTGFGISQEEVDRQFELSHEFFDLPLEEKLKYAADHKAASYNGYNGPQVYEPGVTEHHPRHNIEVYNLPKFTADFPSASSHPELIQKNWEDIVSFGKRVHTNVIERLLVIFAIVLELEDEQYFVKRHVYDVKGEDHMRYMKYSARSDEVNEEAQGLYSTGHTDLGSITLLFKQPIAGLQVLNKDGRYRWVKAVPGTITVNIADTLSLLSGRYFKSSIHRVAVPPPDQRHLDRHGVLFFIRPNNNVPVEVVKGSPLLAREGVYETLEEFAEPIDVGTWVRKRQEHIFKEGYKISSAAAGVREGAERTELEAVVAGIKVKYWN</sequence>
<dbReference type="PROSITE" id="PS51471">
    <property type="entry name" value="FE2OG_OXY"/>
    <property type="match status" value="1"/>
</dbReference>
<proteinExistence type="inferred from homology"/>
<dbReference type="Gene3D" id="2.60.120.330">
    <property type="entry name" value="B-lactam Antibiotic, Isopenicillin N Synthase, Chain"/>
    <property type="match status" value="1"/>
</dbReference>
<dbReference type="InterPro" id="IPR044861">
    <property type="entry name" value="IPNS-like_FE2OG_OXY"/>
</dbReference>
<organism evidence="4 5">
    <name type="scientific">Plicaturopsis crispa FD-325 SS-3</name>
    <dbReference type="NCBI Taxonomy" id="944288"/>
    <lineage>
        <taxon>Eukaryota</taxon>
        <taxon>Fungi</taxon>
        <taxon>Dikarya</taxon>
        <taxon>Basidiomycota</taxon>
        <taxon>Agaricomycotina</taxon>
        <taxon>Agaricomycetes</taxon>
        <taxon>Agaricomycetidae</taxon>
        <taxon>Amylocorticiales</taxon>
        <taxon>Amylocorticiaceae</taxon>
        <taxon>Plicatura</taxon>
        <taxon>Plicaturopsis crispa</taxon>
    </lineage>
</organism>
<dbReference type="SUPFAM" id="SSF51197">
    <property type="entry name" value="Clavaminate synthase-like"/>
    <property type="match status" value="1"/>
</dbReference>
<feature type="region of interest" description="Disordered" evidence="2">
    <location>
        <begin position="1"/>
        <end position="30"/>
    </location>
</feature>
<keyword evidence="1" id="KW-0408">Iron</keyword>
<dbReference type="OrthoDB" id="406156at2759"/>
<keyword evidence="1" id="KW-0560">Oxidoreductase</keyword>
<dbReference type="Proteomes" id="UP000053263">
    <property type="component" value="Unassembled WGS sequence"/>
</dbReference>
<dbReference type="AlphaFoldDB" id="A0A0C9T5L7"/>
<keyword evidence="1" id="KW-0479">Metal-binding</keyword>
<evidence type="ECO:0000256" key="1">
    <source>
        <dbReference type="RuleBase" id="RU003682"/>
    </source>
</evidence>
<comment type="similarity">
    <text evidence="1">Belongs to the iron/ascorbate-dependent oxidoreductase family.</text>
</comment>
<dbReference type="Pfam" id="PF14226">
    <property type="entry name" value="DIOX_N"/>
    <property type="match status" value="1"/>
</dbReference>